<dbReference type="AlphaFoldDB" id="A0A1Y6CTL5"/>
<organism evidence="3 4">
    <name type="scientific">Methylomagnum ishizawai</name>
    <dbReference type="NCBI Taxonomy" id="1760988"/>
    <lineage>
        <taxon>Bacteria</taxon>
        <taxon>Pseudomonadati</taxon>
        <taxon>Pseudomonadota</taxon>
        <taxon>Gammaproteobacteria</taxon>
        <taxon>Methylococcales</taxon>
        <taxon>Methylococcaceae</taxon>
        <taxon>Methylomagnum</taxon>
    </lineage>
</organism>
<feature type="domain" description="Choice-of-anchor A" evidence="2">
    <location>
        <begin position="23"/>
        <end position="266"/>
    </location>
</feature>
<dbReference type="OrthoDB" id="5755975at2"/>
<sequence length="311" mass="31988">MRIAFALPLLWLGFSTAQAAALAGPAASYNAFLFGDFTSANSDTEGNLAAGGAVNVSNYSVASRITGNPATSPNPARLVAGNLTASNGGVGSGQNGAIYAAHASLSSFTATGGVFSQTLIDFAAARTQYQTLSTYWDSLAANGSATNNYGSLTLTGSDTVLNVFDLGGSTITNTNSVDIYAPAGSTVLINVSGTGQTFQNGQVTLHGIDPTHVIYNFFDSRSLNLAGSKNPNGSILAPWASVSGGYGQMYGQLLAESFNGNIEFHNFLFAGSLPDPVAVPEPATFWLFGPALLWSLGKTARRGTPAHPPRA</sequence>
<dbReference type="InterPro" id="IPR026588">
    <property type="entry name" value="Choice_anch_A"/>
</dbReference>
<feature type="chain" id="PRO_5013074188" evidence="1">
    <location>
        <begin position="20"/>
        <end position="311"/>
    </location>
</feature>
<evidence type="ECO:0000313" key="3">
    <source>
        <dbReference type="EMBL" id="SMF93627.1"/>
    </source>
</evidence>
<accession>A0A1Y6CTL5</accession>
<name>A0A1Y6CTL5_9GAMM</name>
<keyword evidence="1" id="KW-0732">Signal</keyword>
<dbReference type="STRING" id="1760988.SAMN02949497_0914"/>
<protein>
    <submittedName>
        <fullName evidence="3">Choice-of-anchor A domain-containing protein</fullName>
    </submittedName>
</protein>
<dbReference type="Proteomes" id="UP000192923">
    <property type="component" value="Unassembled WGS sequence"/>
</dbReference>
<dbReference type="Pfam" id="PF20597">
    <property type="entry name" value="pAdhesive_15"/>
    <property type="match status" value="1"/>
</dbReference>
<evidence type="ECO:0000313" key="4">
    <source>
        <dbReference type="Proteomes" id="UP000192923"/>
    </source>
</evidence>
<keyword evidence="4" id="KW-1185">Reference proteome</keyword>
<dbReference type="EMBL" id="FXAM01000001">
    <property type="protein sequence ID" value="SMF93627.1"/>
    <property type="molecule type" value="Genomic_DNA"/>
</dbReference>
<reference evidence="3 4" key="1">
    <citation type="submission" date="2016-12" db="EMBL/GenBank/DDBJ databases">
        <authorList>
            <person name="Song W.-J."/>
            <person name="Kurnit D.M."/>
        </authorList>
    </citation>
    <scope>NUCLEOTIDE SEQUENCE [LARGE SCALE GENOMIC DNA]</scope>
    <source>
        <strain evidence="3 4">175</strain>
    </source>
</reference>
<dbReference type="NCBIfam" id="TIGR04215">
    <property type="entry name" value="choice_anch_A"/>
    <property type="match status" value="1"/>
</dbReference>
<evidence type="ECO:0000259" key="2">
    <source>
        <dbReference type="Pfam" id="PF20597"/>
    </source>
</evidence>
<gene>
    <name evidence="3" type="ORF">SAMN02949497_0914</name>
</gene>
<evidence type="ECO:0000256" key="1">
    <source>
        <dbReference type="SAM" id="SignalP"/>
    </source>
</evidence>
<dbReference type="RefSeq" id="WP_085210363.1">
    <property type="nucleotide sequence ID" value="NZ_FXAM01000001.1"/>
</dbReference>
<feature type="signal peptide" evidence="1">
    <location>
        <begin position="1"/>
        <end position="19"/>
    </location>
</feature>
<proteinExistence type="predicted"/>